<organism evidence="3 4">
    <name type="scientific">Cellulosimicrobium funkei</name>
    <dbReference type="NCBI Taxonomy" id="264251"/>
    <lineage>
        <taxon>Bacteria</taxon>
        <taxon>Bacillati</taxon>
        <taxon>Actinomycetota</taxon>
        <taxon>Actinomycetes</taxon>
        <taxon>Micrococcales</taxon>
        <taxon>Promicromonosporaceae</taxon>
        <taxon>Cellulosimicrobium</taxon>
    </lineage>
</organism>
<evidence type="ECO:0000259" key="1">
    <source>
        <dbReference type="Pfam" id="PF18367"/>
    </source>
</evidence>
<evidence type="ECO:0000313" key="4">
    <source>
        <dbReference type="Proteomes" id="UP000035265"/>
    </source>
</evidence>
<evidence type="ECO:0000259" key="2">
    <source>
        <dbReference type="Pfam" id="PF21531"/>
    </source>
</evidence>
<dbReference type="GO" id="GO:0003677">
    <property type="term" value="F:DNA binding"/>
    <property type="evidence" value="ECO:0007669"/>
    <property type="project" value="InterPro"/>
</dbReference>
<feature type="domain" description="DNA-binding protein Rv2175c wHTH" evidence="2">
    <location>
        <begin position="18"/>
        <end position="63"/>
    </location>
</feature>
<dbReference type="AlphaFoldDB" id="A0A0H2KLY3"/>
<comment type="caution">
    <text evidence="3">The sequence shown here is derived from an EMBL/GenBank/DDBJ whole genome shotgun (WGS) entry which is preliminary data.</text>
</comment>
<dbReference type="InterPro" id="IPR041098">
    <property type="entry name" value="Rv2175c_C"/>
</dbReference>
<sequence length="141" mass="15435">MTDRDPSPRPTLDDLVGEWLTLPDVAEALGTDVGKVRRIVQERRVVGVKRGERTTFQIPARFLVPLHLVDPANAGRPDESGRVGVLSSLQGTIVVLTDAGFDDAEILEWLFAPHAELGEPPLDTLLSGHKARVRRVAQSEL</sequence>
<dbReference type="InterPro" id="IPR048576">
    <property type="entry name" value="Rv2175c_wHTH"/>
</dbReference>
<gene>
    <name evidence="3" type="ORF">FB00_12340</name>
</gene>
<feature type="domain" description="Rv2175c C-terminal" evidence="1">
    <location>
        <begin position="88"/>
        <end position="139"/>
    </location>
</feature>
<dbReference type="STRING" id="264251.FB00_12340"/>
<dbReference type="Proteomes" id="UP000035265">
    <property type="component" value="Unassembled WGS sequence"/>
</dbReference>
<accession>A0A0H2KLY3</accession>
<keyword evidence="4" id="KW-1185">Reference proteome</keyword>
<dbReference type="Pfam" id="PF18367">
    <property type="entry name" value="Rv2175c_C"/>
    <property type="match status" value="1"/>
</dbReference>
<evidence type="ECO:0000313" key="3">
    <source>
        <dbReference type="EMBL" id="KLN34476.1"/>
    </source>
</evidence>
<reference evidence="3 4" key="1">
    <citation type="submission" date="2014-05" db="EMBL/GenBank/DDBJ databases">
        <title>Cellulosimicrobium funkei U11 genome.</title>
        <authorList>
            <person name="Hu C."/>
            <person name="Gong Y."/>
            <person name="Wan W."/>
            <person name="Jiang M."/>
        </authorList>
    </citation>
    <scope>NUCLEOTIDE SEQUENCE [LARGE SCALE GENOMIC DNA]</scope>
    <source>
        <strain evidence="3 4">U11</strain>
    </source>
</reference>
<dbReference type="RefSeq" id="WP_047233158.1">
    <property type="nucleotide sequence ID" value="NZ_JNBQ01000014.1"/>
</dbReference>
<proteinExistence type="predicted"/>
<dbReference type="EMBL" id="JNBQ01000014">
    <property type="protein sequence ID" value="KLN34476.1"/>
    <property type="molecule type" value="Genomic_DNA"/>
</dbReference>
<dbReference type="PATRIC" id="fig|264251.5.peg.2512"/>
<dbReference type="Pfam" id="PF21531">
    <property type="entry name" value="Rv2175c_wHTH"/>
    <property type="match status" value="1"/>
</dbReference>
<protein>
    <submittedName>
        <fullName evidence="3">Transcriptional regulator</fullName>
    </submittedName>
</protein>
<name>A0A0H2KLY3_9MICO</name>